<name>A0A839XP35_9PSEU</name>
<dbReference type="SUPFAM" id="SSF52518">
    <property type="entry name" value="Thiamin diphosphate-binding fold (THDP-binding)"/>
    <property type="match status" value="1"/>
</dbReference>
<dbReference type="Gene3D" id="3.40.50.920">
    <property type="match status" value="1"/>
</dbReference>
<comment type="cofactor">
    <cofactor evidence="1">
        <name>thiamine diphosphate</name>
        <dbReference type="ChEBI" id="CHEBI:58937"/>
    </cofactor>
</comment>
<evidence type="ECO:0000259" key="4">
    <source>
        <dbReference type="SMART" id="SM00861"/>
    </source>
</evidence>
<comment type="caution">
    <text evidence="5">The sequence shown here is derived from an EMBL/GenBank/DDBJ whole genome shotgun (WGS) entry which is preliminary data.</text>
</comment>
<dbReference type="InterPro" id="IPR005475">
    <property type="entry name" value="Transketolase-like_Pyr-bd"/>
</dbReference>
<dbReference type="InterPro" id="IPR033248">
    <property type="entry name" value="Transketolase_C"/>
</dbReference>
<evidence type="ECO:0000313" key="5">
    <source>
        <dbReference type="EMBL" id="MBB3664511.1"/>
    </source>
</evidence>
<evidence type="ECO:0000256" key="1">
    <source>
        <dbReference type="ARBA" id="ARBA00001964"/>
    </source>
</evidence>
<feature type="domain" description="Transketolase-like pyrimidine-binding" evidence="4">
    <location>
        <begin position="11"/>
        <end position="185"/>
    </location>
</feature>
<keyword evidence="3" id="KW-0786">Thiamine pyrophosphate</keyword>
<dbReference type="SMART" id="SM00861">
    <property type="entry name" value="Transket_pyr"/>
    <property type="match status" value="1"/>
</dbReference>
<dbReference type="SUPFAM" id="SSF52922">
    <property type="entry name" value="TK C-terminal domain-like"/>
    <property type="match status" value="1"/>
</dbReference>
<dbReference type="PANTHER" id="PTHR43257:SF2">
    <property type="entry name" value="PYRUVATE DEHYDROGENASE E1 COMPONENT SUBUNIT BETA"/>
    <property type="match status" value="1"/>
</dbReference>
<dbReference type="PANTHER" id="PTHR43257">
    <property type="entry name" value="PYRUVATE DEHYDROGENASE E1 COMPONENT BETA SUBUNIT"/>
    <property type="match status" value="1"/>
</dbReference>
<reference evidence="5 6" key="1">
    <citation type="submission" date="2020-08" db="EMBL/GenBank/DDBJ databases">
        <title>Sequencing the genomes of 1000 actinobacteria strains.</title>
        <authorList>
            <person name="Klenk H.-P."/>
        </authorList>
    </citation>
    <scope>NUCLEOTIDE SEQUENCE [LARGE SCALE GENOMIC DNA]</scope>
    <source>
        <strain evidence="5 6">DSM 45267</strain>
    </source>
</reference>
<dbReference type="GO" id="GO:0000287">
    <property type="term" value="F:magnesium ion binding"/>
    <property type="evidence" value="ECO:0007669"/>
    <property type="project" value="UniProtKB-ARBA"/>
</dbReference>
<proteinExistence type="predicted"/>
<gene>
    <name evidence="5" type="ORF">FB384_003415</name>
</gene>
<keyword evidence="2" id="KW-0560">Oxidoreductase</keyword>
<accession>A0A839XP35</accession>
<dbReference type="Proteomes" id="UP000564573">
    <property type="component" value="Unassembled WGS sequence"/>
</dbReference>
<dbReference type="FunFam" id="3.40.50.970:FF:000001">
    <property type="entry name" value="Pyruvate dehydrogenase E1 beta subunit"/>
    <property type="match status" value="1"/>
</dbReference>
<dbReference type="InterPro" id="IPR009014">
    <property type="entry name" value="Transketo_C/PFOR_II"/>
</dbReference>
<dbReference type="GO" id="GO:0016491">
    <property type="term" value="F:oxidoreductase activity"/>
    <property type="evidence" value="ECO:0007669"/>
    <property type="project" value="UniProtKB-KW"/>
</dbReference>
<evidence type="ECO:0000256" key="3">
    <source>
        <dbReference type="ARBA" id="ARBA00023052"/>
    </source>
</evidence>
<dbReference type="AlphaFoldDB" id="A0A839XP35"/>
<dbReference type="Pfam" id="PF02779">
    <property type="entry name" value="Transket_pyr"/>
    <property type="match status" value="1"/>
</dbReference>
<dbReference type="Gene3D" id="3.40.50.970">
    <property type="match status" value="1"/>
</dbReference>
<evidence type="ECO:0000256" key="2">
    <source>
        <dbReference type="ARBA" id="ARBA00023002"/>
    </source>
</evidence>
<evidence type="ECO:0000313" key="6">
    <source>
        <dbReference type="Proteomes" id="UP000564573"/>
    </source>
</evidence>
<keyword evidence="5" id="KW-0670">Pyruvate</keyword>
<sequence length="337" mass="35947">MPDTTLTRKDLTYAESVNRALRLVLDNDPTTLLFGEDVGVPGGVFGVTKGLRKRFGDRVFDTPISEAAILGGAVGAAMVGRRPIVEIMWADFALVALDQIVNQAANVRYINRGELSAPMTIRTQQSTAPGACAQHSQSLEALFAHIPGLHVCMPTTHQDAHDLLLAAIADDDPTIVIENRTLYHGAKESVTLGNPIQSVGGAAIRRTGTDLTVATWGAMQHRVLDAAERLETDHGISVEVIDMRWLRPLDIDAVVDSVERTGGLAVAHEAMEFAGLGAELVASVLERGVELRRPPVRIASPAARIPAAPTLLQAVVPDAEAIAARIRAHVTEAVQVS</sequence>
<organism evidence="5 6">
    <name type="scientific">Prauserella sediminis</name>
    <dbReference type="NCBI Taxonomy" id="577680"/>
    <lineage>
        <taxon>Bacteria</taxon>
        <taxon>Bacillati</taxon>
        <taxon>Actinomycetota</taxon>
        <taxon>Actinomycetes</taxon>
        <taxon>Pseudonocardiales</taxon>
        <taxon>Pseudonocardiaceae</taxon>
        <taxon>Prauserella</taxon>
        <taxon>Prauserella salsuginis group</taxon>
    </lineage>
</organism>
<dbReference type="CDD" id="cd07036">
    <property type="entry name" value="TPP_PYR_E1-PDHc-beta_like"/>
    <property type="match status" value="1"/>
</dbReference>
<keyword evidence="6" id="KW-1185">Reference proteome</keyword>
<dbReference type="EMBL" id="JACIBS010000001">
    <property type="protein sequence ID" value="MBB3664511.1"/>
    <property type="molecule type" value="Genomic_DNA"/>
</dbReference>
<dbReference type="Pfam" id="PF02780">
    <property type="entry name" value="Transketolase_C"/>
    <property type="match status" value="1"/>
</dbReference>
<protein>
    <submittedName>
        <fullName evidence="5">Pyruvate/2-oxoglutarate/acetoin dehydrogenase E1 component</fullName>
    </submittedName>
</protein>
<dbReference type="InterPro" id="IPR029061">
    <property type="entry name" value="THDP-binding"/>
</dbReference>
<dbReference type="RefSeq" id="WP_183784254.1">
    <property type="nucleotide sequence ID" value="NZ_JACIBS010000001.1"/>
</dbReference>